<comment type="caution">
    <text evidence="1">The sequence shown here is derived from an EMBL/GenBank/DDBJ whole genome shotgun (WGS) entry which is preliminary data.</text>
</comment>
<dbReference type="STRING" id="249189.RV04_GL002548"/>
<reference evidence="1 2" key="1">
    <citation type="submission" date="2014-12" db="EMBL/GenBank/DDBJ databases">
        <title>Draft genome sequences of 29 type strains of Enterococci.</title>
        <authorList>
            <person name="Zhong Z."/>
            <person name="Sun Z."/>
            <person name="Liu W."/>
            <person name="Zhang W."/>
            <person name="Zhang H."/>
        </authorList>
    </citation>
    <scope>NUCLEOTIDE SEQUENCE [LARGE SCALE GENOMIC DNA]</scope>
    <source>
        <strain evidence="1 2">DSM 17122</strain>
    </source>
</reference>
<evidence type="ECO:0000313" key="2">
    <source>
        <dbReference type="Proteomes" id="UP000182077"/>
    </source>
</evidence>
<dbReference type="EMBL" id="JXKQ01000009">
    <property type="protein sequence ID" value="OJG45028.1"/>
    <property type="molecule type" value="Genomic_DNA"/>
</dbReference>
<proteinExistence type="predicted"/>
<gene>
    <name evidence="1" type="ORF">RV04_GL002548</name>
</gene>
<name>A0A1L8TLJ4_9ENTE</name>
<keyword evidence="2" id="KW-1185">Reference proteome</keyword>
<organism evidence="1 2">
    <name type="scientific">Enterococcus hermanniensis</name>
    <dbReference type="NCBI Taxonomy" id="249189"/>
    <lineage>
        <taxon>Bacteria</taxon>
        <taxon>Bacillati</taxon>
        <taxon>Bacillota</taxon>
        <taxon>Bacilli</taxon>
        <taxon>Lactobacillales</taxon>
        <taxon>Enterococcaceae</taxon>
        <taxon>Enterococcus</taxon>
    </lineage>
</organism>
<accession>A0A1L8TLJ4</accession>
<sequence>MNFTTIKSETLQLLHKWRASLLSIEYKNATLERKGQQQ</sequence>
<protein>
    <submittedName>
        <fullName evidence="1">Uncharacterized protein</fullName>
    </submittedName>
</protein>
<dbReference type="Proteomes" id="UP000182077">
    <property type="component" value="Unassembled WGS sequence"/>
</dbReference>
<evidence type="ECO:0000313" key="1">
    <source>
        <dbReference type="EMBL" id="OJG45028.1"/>
    </source>
</evidence>
<dbReference type="AlphaFoldDB" id="A0A1L8TLJ4"/>